<organism evidence="1 2">
    <name type="scientific">Heterorhabditis bacteriophora</name>
    <name type="common">Entomopathogenic nematode worm</name>
    <dbReference type="NCBI Taxonomy" id="37862"/>
    <lineage>
        <taxon>Eukaryota</taxon>
        <taxon>Metazoa</taxon>
        <taxon>Ecdysozoa</taxon>
        <taxon>Nematoda</taxon>
        <taxon>Chromadorea</taxon>
        <taxon>Rhabditida</taxon>
        <taxon>Rhabditina</taxon>
        <taxon>Rhabditomorpha</taxon>
        <taxon>Strongyloidea</taxon>
        <taxon>Heterorhabditidae</taxon>
        <taxon>Heterorhabditis</taxon>
    </lineage>
</organism>
<evidence type="ECO:0000313" key="1">
    <source>
        <dbReference type="Proteomes" id="UP000095283"/>
    </source>
</evidence>
<name>A0A1I7WI28_HETBA</name>
<evidence type="ECO:0000313" key="2">
    <source>
        <dbReference type="WBParaSite" id="Hba_04659"/>
    </source>
</evidence>
<reference evidence="2" key="1">
    <citation type="submission" date="2016-11" db="UniProtKB">
        <authorList>
            <consortium name="WormBaseParasite"/>
        </authorList>
    </citation>
    <scope>IDENTIFICATION</scope>
</reference>
<dbReference type="WBParaSite" id="Hba_04659">
    <property type="protein sequence ID" value="Hba_04659"/>
    <property type="gene ID" value="Hba_04659"/>
</dbReference>
<dbReference type="Proteomes" id="UP000095283">
    <property type="component" value="Unplaced"/>
</dbReference>
<sequence>MNSNAPEFEDIHVEESKLVRDTYVYITNTVKTAAKSMFPIRNFSAYQKVIRIATYVLLFLKHSARKIKGRQSIFNLLAPSTNSAGITAEFMNKAETTVIKTESTHMSIIDIRKIFKGRNIERDGEGIIRYRSRLQNAEINYDTINLIFIPSASPLAKLIINDTHVKYGHCGK</sequence>
<dbReference type="AlphaFoldDB" id="A0A1I7WI28"/>
<keyword evidence="1" id="KW-1185">Reference proteome</keyword>
<proteinExistence type="predicted"/>
<protein>
    <submittedName>
        <fullName evidence="2">Uncharacterized protein</fullName>
    </submittedName>
</protein>
<accession>A0A1I7WI28</accession>